<reference evidence="4 5" key="1">
    <citation type="journal article" date="2012" name="J. Bacteriol.">
        <title>Genome Sequence of Idiomarina xiamenensis Type Strain 10-D-4.</title>
        <authorList>
            <person name="Lai Q."/>
            <person name="Wang L."/>
            <person name="Wang W."/>
            <person name="Shao Z."/>
        </authorList>
    </citation>
    <scope>NUCLEOTIDE SEQUENCE [LARGE SCALE GENOMIC DNA]</scope>
    <source>
        <strain evidence="4 5">10-D-4</strain>
    </source>
</reference>
<feature type="domain" description="Glycosyltransferase subfamily 4-like N-terminal" evidence="3">
    <location>
        <begin position="364"/>
        <end position="539"/>
    </location>
</feature>
<evidence type="ECO:0000256" key="1">
    <source>
        <dbReference type="SAM" id="Phobius"/>
    </source>
</evidence>
<evidence type="ECO:0000313" key="4">
    <source>
        <dbReference type="EMBL" id="EKE84822.1"/>
    </source>
</evidence>
<dbReference type="SUPFAM" id="SSF56300">
    <property type="entry name" value="Metallo-dependent phosphatases"/>
    <property type="match status" value="1"/>
</dbReference>
<dbReference type="eggNOG" id="COG0438">
    <property type="taxonomic scope" value="Bacteria"/>
</dbReference>
<dbReference type="RefSeq" id="WP_008487983.1">
    <property type="nucleotide sequence ID" value="NZ_AMRG01000004.1"/>
</dbReference>
<dbReference type="SUPFAM" id="SSF53756">
    <property type="entry name" value="UDP-Glycosyltransferase/glycogen phosphorylase"/>
    <property type="match status" value="1"/>
</dbReference>
<dbReference type="InterPro" id="IPR050194">
    <property type="entry name" value="Glycosyltransferase_grp1"/>
</dbReference>
<keyword evidence="1" id="KW-1133">Transmembrane helix</keyword>
<dbReference type="PANTHER" id="PTHR45947">
    <property type="entry name" value="SULFOQUINOVOSYL TRANSFERASE SQD2"/>
    <property type="match status" value="1"/>
</dbReference>
<dbReference type="STRING" id="740709.A10D4_04390"/>
<keyword evidence="1" id="KW-0472">Membrane</keyword>
<dbReference type="Pfam" id="PF13439">
    <property type="entry name" value="Glyco_transf_4"/>
    <property type="match status" value="1"/>
</dbReference>
<organism evidence="4 5">
    <name type="scientific">Idiomarina xiamenensis 10-D-4</name>
    <dbReference type="NCBI Taxonomy" id="740709"/>
    <lineage>
        <taxon>Bacteria</taxon>
        <taxon>Pseudomonadati</taxon>
        <taxon>Pseudomonadota</taxon>
        <taxon>Gammaproteobacteria</taxon>
        <taxon>Alteromonadales</taxon>
        <taxon>Idiomarinaceae</taxon>
        <taxon>Idiomarina</taxon>
    </lineage>
</organism>
<protein>
    <submittedName>
        <fullName evidence="4">Membrane-associated protein</fullName>
    </submittedName>
</protein>
<accession>K2KDL8</accession>
<evidence type="ECO:0000259" key="2">
    <source>
        <dbReference type="Pfam" id="PF00534"/>
    </source>
</evidence>
<name>K2KDL8_9GAMM</name>
<keyword evidence="1" id="KW-0812">Transmembrane</keyword>
<keyword evidence="5" id="KW-1185">Reference proteome</keyword>
<feature type="domain" description="Glycosyl transferase family 1" evidence="2">
    <location>
        <begin position="552"/>
        <end position="717"/>
    </location>
</feature>
<dbReference type="EMBL" id="AMRG01000004">
    <property type="protein sequence ID" value="EKE84822.1"/>
    <property type="molecule type" value="Genomic_DNA"/>
</dbReference>
<dbReference type="eggNOG" id="COG1409">
    <property type="taxonomic scope" value="Bacteria"/>
</dbReference>
<dbReference type="Proteomes" id="UP000014115">
    <property type="component" value="Unassembled WGS sequence"/>
</dbReference>
<proteinExistence type="predicted"/>
<dbReference type="Gene3D" id="3.60.21.10">
    <property type="match status" value="1"/>
</dbReference>
<dbReference type="PANTHER" id="PTHR45947:SF3">
    <property type="entry name" value="SULFOQUINOVOSYL TRANSFERASE SQD2"/>
    <property type="match status" value="1"/>
</dbReference>
<dbReference type="InterPro" id="IPR028098">
    <property type="entry name" value="Glyco_trans_4-like_N"/>
</dbReference>
<dbReference type="InterPro" id="IPR001296">
    <property type="entry name" value="Glyco_trans_1"/>
</dbReference>
<evidence type="ECO:0000313" key="5">
    <source>
        <dbReference type="Proteomes" id="UP000014115"/>
    </source>
</evidence>
<dbReference type="Gene3D" id="3.40.50.2000">
    <property type="entry name" value="Glycogen Phosphorylase B"/>
    <property type="match status" value="2"/>
</dbReference>
<feature type="transmembrane region" description="Helical" evidence="1">
    <location>
        <begin position="12"/>
        <end position="31"/>
    </location>
</feature>
<dbReference type="AlphaFoldDB" id="K2KDL8"/>
<dbReference type="GO" id="GO:0016757">
    <property type="term" value="F:glycosyltransferase activity"/>
    <property type="evidence" value="ECO:0007669"/>
    <property type="project" value="InterPro"/>
</dbReference>
<dbReference type="Pfam" id="PF00534">
    <property type="entry name" value="Glycos_transf_1"/>
    <property type="match status" value="1"/>
</dbReference>
<gene>
    <name evidence="4" type="ORF">A10D4_04390</name>
</gene>
<evidence type="ECO:0000259" key="3">
    <source>
        <dbReference type="Pfam" id="PF13439"/>
    </source>
</evidence>
<feature type="transmembrane region" description="Helical" evidence="1">
    <location>
        <begin position="296"/>
        <end position="323"/>
    </location>
</feature>
<dbReference type="PATRIC" id="fig|740709.3.peg.888"/>
<dbReference type="InterPro" id="IPR029052">
    <property type="entry name" value="Metallo-depent_PP-like"/>
</dbReference>
<comment type="caution">
    <text evidence="4">The sequence shown here is derived from an EMBL/GenBank/DDBJ whole genome shotgun (WGS) entry which is preliminary data.</text>
</comment>
<sequence length="749" mass="85916">MMRKVFGLKAMFYLNIVIVAGLIGYQIYLNFFEKDYITMHTVQLDRIEQQLQAQDKFSFAVVGNINNSVGVFERKIVPRLNQSGVDFLVSAGNATSGGGEDKYRALYGTLSHLEIPYLLTFGENEASNLGDFRFYQHFGPYFYEFSAANSQFIFLDVTTPMSFDWQLRWLEDVLKSSTAAHKFVFMGKPLLTASKEAIFDSADNYLRDTDFTIPLLTLFSQYKVDAVFSSNLAVYDRQRHGDTEYIITGGAGGLMLNNDVSFYHYVEVTVDGDQISIAEQPLDVGQNQFWRTLESLWFFIHSLFYVGYLNFILLLSAFIVIAIKLYSKVFRDRDYYPNFDIDPSPYEKQPLRVAMVTNNYLPFIGGVPISIERLQRGLSAAGNAVLIIAPDYPFQAEQQQQIDQQQPVRRIPVALSFGENKDLQVANAFSPRIHRELRQFKPDVVHLHHPFWLSYSGMLCARSLAVPVVYTYHTRLEHYAHFVPLPTRLFRNFISHLLIKHFAERCDGIIVPTYSAEEYLRMIGVKKPIFVQPTGIDYDKFQQRDEAALQRLRRQLKLADDELVYVTVSRLSQEKNIDFMLDAIAELKQREHRPFRFIIIGDGDERSRIESRINTLGLSDVVILTGAIPPEQMVNYYQLGDIFLFASKSETQGMVILEAMAAGLPVVAVRSSGIDDVVQHKSNGYKTPENIEVWLRQVERLSQQDELRQRLANQAQQFAKDYAIEHFAEDIKHIYAHVIAAKKQAKAKH</sequence>